<evidence type="ECO:0000313" key="8">
    <source>
        <dbReference type="Proteomes" id="UP000198381"/>
    </source>
</evidence>
<name>A0ABX4CNX8_9FLAO</name>
<comment type="caution">
    <text evidence="7">The sequence shown here is derived from an EMBL/GenBank/DDBJ whole genome shotgun (WGS) entry which is preliminary data.</text>
</comment>
<keyword evidence="3 5" id="KW-1133">Transmembrane helix</keyword>
<evidence type="ECO:0000256" key="1">
    <source>
        <dbReference type="ARBA" id="ARBA00004141"/>
    </source>
</evidence>
<keyword evidence="4 5" id="KW-0472">Membrane</keyword>
<protein>
    <recommendedName>
        <fullName evidence="6">O-antigen ligase-related domain-containing protein</fullName>
    </recommendedName>
</protein>
<dbReference type="PANTHER" id="PTHR37422">
    <property type="entry name" value="TEICHURONIC ACID BIOSYNTHESIS PROTEIN TUAE"/>
    <property type="match status" value="1"/>
</dbReference>
<evidence type="ECO:0000256" key="4">
    <source>
        <dbReference type="ARBA" id="ARBA00023136"/>
    </source>
</evidence>
<keyword evidence="2 5" id="KW-0812">Transmembrane</keyword>
<comment type="subcellular location">
    <subcellularLocation>
        <location evidence="1">Membrane</location>
        <topology evidence="1">Multi-pass membrane protein</topology>
    </subcellularLocation>
</comment>
<evidence type="ECO:0000256" key="3">
    <source>
        <dbReference type="ARBA" id="ARBA00022989"/>
    </source>
</evidence>
<feature type="transmembrane region" description="Helical" evidence="5">
    <location>
        <begin position="6"/>
        <end position="26"/>
    </location>
</feature>
<reference evidence="7 8" key="1">
    <citation type="submission" date="2016-11" db="EMBL/GenBank/DDBJ databases">
        <title>Whole genomes of Flavobacteriaceae.</title>
        <authorList>
            <person name="Stine C."/>
            <person name="Li C."/>
            <person name="Tadesse D."/>
        </authorList>
    </citation>
    <scope>NUCLEOTIDE SEQUENCE [LARGE SCALE GENOMIC DNA]</scope>
    <source>
        <strain evidence="7 8">CCUG 60112</strain>
    </source>
</reference>
<proteinExistence type="predicted"/>
<dbReference type="PANTHER" id="PTHR37422:SF13">
    <property type="entry name" value="LIPOPOLYSACCHARIDE BIOSYNTHESIS PROTEIN PA4999-RELATED"/>
    <property type="match status" value="1"/>
</dbReference>
<keyword evidence="8" id="KW-1185">Reference proteome</keyword>
<dbReference type="Proteomes" id="UP000198381">
    <property type="component" value="Unassembled WGS sequence"/>
</dbReference>
<dbReference type="InterPro" id="IPR051533">
    <property type="entry name" value="WaaL-like"/>
</dbReference>
<evidence type="ECO:0000259" key="6">
    <source>
        <dbReference type="Pfam" id="PF04932"/>
    </source>
</evidence>
<dbReference type="Pfam" id="PF04932">
    <property type="entry name" value="Wzy_C"/>
    <property type="match status" value="1"/>
</dbReference>
<gene>
    <name evidence="7" type="ORF">B0A81_21430</name>
</gene>
<feature type="transmembrane region" description="Helical" evidence="5">
    <location>
        <begin position="86"/>
        <end position="103"/>
    </location>
</feature>
<evidence type="ECO:0000256" key="2">
    <source>
        <dbReference type="ARBA" id="ARBA00022692"/>
    </source>
</evidence>
<dbReference type="InterPro" id="IPR007016">
    <property type="entry name" value="O-antigen_ligase-rel_domated"/>
</dbReference>
<evidence type="ECO:0000313" key="7">
    <source>
        <dbReference type="EMBL" id="OXA99258.1"/>
    </source>
</evidence>
<sequence length="142" mass="16533">MTGTWINPNVTAQFLAMCVPIFLYSFKENRKKTYQAGFFLLVIALILLKCRAAFIGSMIAVIVYFTLEYSFINWVRNQRNKTVVKILVIIGLLFTLSIANQLYNSKKASSQGRAFIWKLSAMMVSEKPFFGYRSCFRYYRCR</sequence>
<feature type="transmembrane region" description="Helical" evidence="5">
    <location>
        <begin position="38"/>
        <end position="66"/>
    </location>
</feature>
<dbReference type="EMBL" id="MUHD01000060">
    <property type="protein sequence ID" value="OXA99258.1"/>
    <property type="molecule type" value="Genomic_DNA"/>
</dbReference>
<organism evidence="7 8">
    <name type="scientific">Flavobacterium plurextorum</name>
    <dbReference type="NCBI Taxonomy" id="1114867"/>
    <lineage>
        <taxon>Bacteria</taxon>
        <taxon>Pseudomonadati</taxon>
        <taxon>Bacteroidota</taxon>
        <taxon>Flavobacteriia</taxon>
        <taxon>Flavobacteriales</taxon>
        <taxon>Flavobacteriaceae</taxon>
        <taxon>Flavobacterium</taxon>
    </lineage>
</organism>
<evidence type="ECO:0000256" key="5">
    <source>
        <dbReference type="SAM" id="Phobius"/>
    </source>
</evidence>
<accession>A0ABX4CNX8</accession>
<feature type="domain" description="O-antigen ligase-related" evidence="6">
    <location>
        <begin position="37"/>
        <end position="133"/>
    </location>
</feature>